<dbReference type="SUPFAM" id="SSF55073">
    <property type="entry name" value="Nucleotide cyclase"/>
    <property type="match status" value="1"/>
</dbReference>
<dbReference type="AlphaFoldDB" id="A0A1W0WNH5"/>
<dbReference type="InterPro" id="IPR000719">
    <property type="entry name" value="Prot_kinase_dom"/>
</dbReference>
<sequence>MSMADFVKGCANRSYELSSRKVFLDERGALRAPVTVLRLDPQGHWRSFLVCGLVQSSLNFSGPVNWFGSSAVPSAIPYCGLRKDDCNSITSTIATPTMIGGVVFLILCVRLRSYMRKKVLETRLRHLLIERKDVIQYGESSAGQSRKMSERIPVKSRKIGEDSPEVDSCSRGNLRDKKNKQLENGNDESIPLGVEVRLGDREAFVKKIAKNQSLKTLTQDSEFSEGVVTLARLRHPYLAEFYGICLERSVVRVLFERPTKGTLKDILDHNTFFGDVELRLTLMGNLIENCLPRQGLHFIHTSELKYHGCLNSRTCMLNDRYTIRIVLAGFEHLTSKLSTARSKPWYKRMFNRQKDVTILDHQQADVQSLGLIGTEIFRTNVPKQGLLGQKSLSNAQADVRYMMALCLSHSAPERPSVTELHKWSVANGFAKNTIVELLLSRLQLHASLLEQEVALRSQDLLVEMQKVEDLLREMLPHAIIQKLRNHETVAAELFESATVLFSDIPVFARLVLECAPMEVVTFLSTIHSRFDVVVSEFDAYKVETINDSYVVVSGIPVRNGAKHAAEVCLLSLRLRLAGIGINLPSWGEVTACPRIGINSGLAAAGVVGTRMPRYCLFGDTMNTASRMESHGAANKIHVSDTTRKLALQSSDDVSHLRFKSRGLVSLKLRWETCHGNVLVGMPQEIADLIKCPD</sequence>
<evidence type="ECO:0000256" key="6">
    <source>
        <dbReference type="ARBA" id="ARBA00022989"/>
    </source>
</evidence>
<evidence type="ECO:0000256" key="4">
    <source>
        <dbReference type="ARBA" id="ARBA00022692"/>
    </source>
</evidence>
<feature type="region of interest" description="Disordered" evidence="11">
    <location>
        <begin position="140"/>
        <end position="186"/>
    </location>
</feature>
<evidence type="ECO:0000256" key="8">
    <source>
        <dbReference type="ARBA" id="ARBA00023180"/>
    </source>
</evidence>
<dbReference type="InterPro" id="IPR050401">
    <property type="entry name" value="Cyclic_nucleotide_synthase"/>
</dbReference>
<dbReference type="GO" id="GO:0007168">
    <property type="term" value="P:receptor guanylyl cyclase signaling pathway"/>
    <property type="evidence" value="ECO:0007669"/>
    <property type="project" value="TreeGrafter"/>
</dbReference>
<feature type="domain" description="Guanylate cyclase" evidence="13">
    <location>
        <begin position="498"/>
        <end position="628"/>
    </location>
</feature>
<keyword evidence="6" id="KW-1133">Transmembrane helix</keyword>
<keyword evidence="15" id="KW-1185">Reference proteome</keyword>
<feature type="domain" description="Protein kinase" evidence="12">
    <location>
        <begin position="176"/>
        <end position="424"/>
    </location>
</feature>
<keyword evidence="5" id="KW-0547">Nucleotide-binding</keyword>
<dbReference type="CDD" id="cd07302">
    <property type="entry name" value="CHD"/>
    <property type="match status" value="1"/>
</dbReference>
<keyword evidence="4" id="KW-0812">Transmembrane</keyword>
<dbReference type="GO" id="GO:0004672">
    <property type="term" value="F:protein kinase activity"/>
    <property type="evidence" value="ECO:0007669"/>
    <property type="project" value="InterPro"/>
</dbReference>
<keyword evidence="14" id="KW-0675">Receptor</keyword>
<keyword evidence="9" id="KW-0456">Lyase</keyword>
<keyword evidence="8" id="KW-0325">Glycoprotein</keyword>
<dbReference type="GO" id="GO:0001653">
    <property type="term" value="F:peptide receptor activity"/>
    <property type="evidence" value="ECO:0007669"/>
    <property type="project" value="TreeGrafter"/>
</dbReference>
<evidence type="ECO:0000313" key="15">
    <source>
        <dbReference type="Proteomes" id="UP000192578"/>
    </source>
</evidence>
<dbReference type="InterPro" id="IPR001245">
    <property type="entry name" value="Ser-Thr/Tyr_kinase_cat_dom"/>
</dbReference>
<dbReference type="EC" id="4.6.1.2" evidence="3"/>
<evidence type="ECO:0000256" key="1">
    <source>
        <dbReference type="ARBA" id="ARBA00001436"/>
    </source>
</evidence>
<evidence type="ECO:0000256" key="2">
    <source>
        <dbReference type="ARBA" id="ARBA00004167"/>
    </source>
</evidence>
<evidence type="ECO:0000256" key="5">
    <source>
        <dbReference type="ARBA" id="ARBA00022741"/>
    </source>
</evidence>
<keyword evidence="10" id="KW-0141">cGMP biosynthesis</keyword>
<gene>
    <name evidence="14" type="ORF">BV898_09121</name>
</gene>
<evidence type="ECO:0000256" key="3">
    <source>
        <dbReference type="ARBA" id="ARBA00012202"/>
    </source>
</evidence>
<dbReference type="EMBL" id="MTYJ01000070">
    <property type="protein sequence ID" value="OQV16764.1"/>
    <property type="molecule type" value="Genomic_DNA"/>
</dbReference>
<dbReference type="InterPro" id="IPR029787">
    <property type="entry name" value="Nucleotide_cyclase"/>
</dbReference>
<dbReference type="PANTHER" id="PTHR11920">
    <property type="entry name" value="GUANYLYL CYCLASE"/>
    <property type="match status" value="1"/>
</dbReference>
<dbReference type="GO" id="GO:0005886">
    <property type="term" value="C:plasma membrane"/>
    <property type="evidence" value="ECO:0007669"/>
    <property type="project" value="TreeGrafter"/>
</dbReference>
<dbReference type="Pfam" id="PF07714">
    <property type="entry name" value="PK_Tyr_Ser-Thr"/>
    <property type="match status" value="1"/>
</dbReference>
<comment type="caution">
    <text evidence="14">The sequence shown here is derived from an EMBL/GenBank/DDBJ whole genome shotgun (WGS) entry which is preliminary data.</text>
</comment>
<dbReference type="PANTHER" id="PTHR11920:SF501">
    <property type="entry name" value="GUANYLATE CYCLASE 32E"/>
    <property type="match status" value="1"/>
</dbReference>
<dbReference type="Proteomes" id="UP000192578">
    <property type="component" value="Unassembled WGS sequence"/>
</dbReference>
<comment type="catalytic activity">
    <reaction evidence="1">
        <text>GTP = 3',5'-cyclic GMP + diphosphate</text>
        <dbReference type="Rhea" id="RHEA:13665"/>
        <dbReference type="ChEBI" id="CHEBI:33019"/>
        <dbReference type="ChEBI" id="CHEBI:37565"/>
        <dbReference type="ChEBI" id="CHEBI:57746"/>
        <dbReference type="EC" id="4.6.1.2"/>
    </reaction>
</comment>
<dbReference type="InterPro" id="IPR001054">
    <property type="entry name" value="A/G_cyclase"/>
</dbReference>
<dbReference type="GO" id="GO:0004383">
    <property type="term" value="F:guanylate cyclase activity"/>
    <property type="evidence" value="ECO:0007669"/>
    <property type="project" value="UniProtKB-EC"/>
</dbReference>
<dbReference type="PROSITE" id="PS50011">
    <property type="entry name" value="PROTEIN_KINASE_DOM"/>
    <property type="match status" value="1"/>
</dbReference>
<dbReference type="OrthoDB" id="10591122at2759"/>
<dbReference type="InterPro" id="IPR011009">
    <property type="entry name" value="Kinase-like_dom_sf"/>
</dbReference>
<dbReference type="Gene3D" id="3.30.70.1230">
    <property type="entry name" value="Nucleotide cyclase"/>
    <property type="match status" value="1"/>
</dbReference>
<dbReference type="GO" id="GO:0005524">
    <property type="term" value="F:ATP binding"/>
    <property type="evidence" value="ECO:0007669"/>
    <property type="project" value="InterPro"/>
</dbReference>
<organism evidence="14 15">
    <name type="scientific">Hypsibius exemplaris</name>
    <name type="common">Freshwater tardigrade</name>
    <dbReference type="NCBI Taxonomy" id="2072580"/>
    <lineage>
        <taxon>Eukaryota</taxon>
        <taxon>Metazoa</taxon>
        <taxon>Ecdysozoa</taxon>
        <taxon>Tardigrada</taxon>
        <taxon>Eutardigrada</taxon>
        <taxon>Parachela</taxon>
        <taxon>Hypsibioidea</taxon>
        <taxon>Hypsibiidae</taxon>
        <taxon>Hypsibius</taxon>
    </lineage>
</organism>
<reference evidence="15" key="1">
    <citation type="submission" date="2017-01" db="EMBL/GenBank/DDBJ databases">
        <title>Comparative genomics of anhydrobiosis in the tardigrade Hypsibius dujardini.</title>
        <authorList>
            <person name="Yoshida Y."/>
            <person name="Koutsovoulos G."/>
            <person name="Laetsch D."/>
            <person name="Stevens L."/>
            <person name="Kumar S."/>
            <person name="Horikawa D."/>
            <person name="Ishino K."/>
            <person name="Komine S."/>
            <person name="Tomita M."/>
            <person name="Blaxter M."/>
            <person name="Arakawa K."/>
        </authorList>
    </citation>
    <scope>NUCLEOTIDE SEQUENCE [LARGE SCALE GENOMIC DNA]</scope>
    <source>
        <strain evidence="15">Z151</strain>
    </source>
</reference>
<dbReference type="PROSITE" id="PS50125">
    <property type="entry name" value="GUANYLATE_CYCLASE_2"/>
    <property type="match status" value="1"/>
</dbReference>
<protein>
    <recommendedName>
        <fullName evidence="3">guanylate cyclase</fullName>
        <ecNumber evidence="3">4.6.1.2</ecNumber>
    </recommendedName>
</protein>
<evidence type="ECO:0000256" key="7">
    <source>
        <dbReference type="ARBA" id="ARBA00023136"/>
    </source>
</evidence>
<keyword evidence="7" id="KW-0472">Membrane</keyword>
<name>A0A1W0WNH5_HYPEX</name>
<evidence type="ECO:0000259" key="13">
    <source>
        <dbReference type="PROSITE" id="PS50125"/>
    </source>
</evidence>
<comment type="subcellular location">
    <subcellularLocation>
        <location evidence="2">Membrane</location>
        <topology evidence="2">Single-pass membrane protein</topology>
    </subcellularLocation>
</comment>
<dbReference type="Gene3D" id="1.10.510.10">
    <property type="entry name" value="Transferase(Phosphotransferase) domain 1"/>
    <property type="match status" value="1"/>
</dbReference>
<dbReference type="Pfam" id="PF00211">
    <property type="entry name" value="Guanylate_cyc"/>
    <property type="match status" value="1"/>
</dbReference>
<feature type="compositionally biased region" description="Basic and acidic residues" evidence="11">
    <location>
        <begin position="147"/>
        <end position="161"/>
    </location>
</feature>
<evidence type="ECO:0000256" key="9">
    <source>
        <dbReference type="ARBA" id="ARBA00023239"/>
    </source>
</evidence>
<dbReference type="GO" id="GO:0004016">
    <property type="term" value="F:adenylate cyclase activity"/>
    <property type="evidence" value="ECO:0007669"/>
    <property type="project" value="TreeGrafter"/>
</dbReference>
<dbReference type="GO" id="GO:0035556">
    <property type="term" value="P:intracellular signal transduction"/>
    <property type="evidence" value="ECO:0007669"/>
    <property type="project" value="InterPro"/>
</dbReference>
<evidence type="ECO:0000256" key="11">
    <source>
        <dbReference type="SAM" id="MobiDB-lite"/>
    </source>
</evidence>
<proteinExistence type="predicted"/>
<dbReference type="SUPFAM" id="SSF56112">
    <property type="entry name" value="Protein kinase-like (PK-like)"/>
    <property type="match status" value="1"/>
</dbReference>
<dbReference type="SMART" id="SM00044">
    <property type="entry name" value="CYCc"/>
    <property type="match status" value="1"/>
</dbReference>
<evidence type="ECO:0000259" key="12">
    <source>
        <dbReference type="PROSITE" id="PS50011"/>
    </source>
</evidence>
<evidence type="ECO:0000313" key="14">
    <source>
        <dbReference type="EMBL" id="OQV16764.1"/>
    </source>
</evidence>
<evidence type="ECO:0000256" key="10">
    <source>
        <dbReference type="ARBA" id="ARBA00023293"/>
    </source>
</evidence>
<accession>A0A1W0WNH5</accession>